<dbReference type="SUPFAM" id="SSF103515">
    <property type="entry name" value="Autotransporter"/>
    <property type="match status" value="1"/>
</dbReference>
<dbReference type="AlphaFoldDB" id="A0A5B9DJ40"/>
<proteinExistence type="predicted"/>
<dbReference type="Gene3D" id="2.40.128.130">
    <property type="entry name" value="Autotransporter beta-domain"/>
    <property type="match status" value="1"/>
</dbReference>
<dbReference type="Proteomes" id="UP000321062">
    <property type="component" value="Chromosome"/>
</dbReference>
<sequence length="793" mass="81390">MFKAIAARLVRAFALCLVLTGAAQAAPPATVSVAVPGNVTFGIGQSLDLFVNWNQTVFVSGTPSISLVVGTTTKQASYISGSGTSQLRFRYQVAESDYDLDGITVGALGLNGGTILNVGSEVANLTLNSVGSTAWVLVDGIRPTATMSLVGTPAGSDASVQYNLTFNQAVTGVDISDFELTLGAGVSGRVALVTTSNNITYLITVDDLAGQGTIGLALKDNTNIGDSVGNAPEGFPGPVHSVARPFGLSGFSAPGVAFSPAFDRDTLSYAASVPASPSTISITFNGEGTGTIIRANGTTYASGATIPFALVAGSNVVTVATETTQGIVTTYTITVTRAAASANAELAALVPSAGSLSPAFAPGTAAYQVSVGNEIDTFSLTPTVADPDATVVVNGTPVTSGSASPSATLAVGANPFSVVVTAQNGDTFTYTVDVTRGTGSAMPDPSANATVEGIANAQSASVRGMLNTQVSNLTGRMQQLHNETSRRQNSIDVQMALSAFGPDVSQAMGYLPKIDPLAGVDLGPFAVWAGGFVDFGKSGSGLDLSSVTVGVSGGLDYRFSDFFTGGFGIGLGRDRTDIGGDGSRSETQSVTGALYGSYKPIDNFFIDGLIGAGSLDLDSRRFISASDFALGKRNGRQLFGSLTASYEFREGKWLLAPYGRLDASRSWLDGYSETGGAGMALAYGDQTIDSLSGTAGIRAEYGFDMDWGTLMPGARAEFTHGSEASSRMELGYVAVGGMPYAIGEQRSTRNTLSLGLSLDAYVDTGLTLGIDYQASASGDWRSQGVSLRLRSRF</sequence>
<dbReference type="Pfam" id="PF03797">
    <property type="entry name" value="Autotransporter"/>
    <property type="match status" value="1"/>
</dbReference>
<dbReference type="RefSeq" id="WP_147654931.1">
    <property type="nucleotide sequence ID" value="NZ_BMFM01000001.1"/>
</dbReference>
<name>A0A5B9DJ40_9HYPH</name>
<dbReference type="InterPro" id="IPR005546">
    <property type="entry name" value="Autotransporte_beta"/>
</dbReference>
<reference evidence="1 2" key="1">
    <citation type="journal article" date="2015" name="Int. J. Syst. Evol. Microbiol.">
        <title>Youhaiella tibetensis gen. nov., sp. nov., isolated from subsurface sediment.</title>
        <authorList>
            <person name="Wang Y.X."/>
            <person name="Huang F.Q."/>
            <person name="Nogi Y."/>
            <person name="Pang S.J."/>
            <person name="Wang P.K."/>
            <person name="Lv J."/>
        </authorList>
    </citation>
    <scope>NUCLEOTIDE SEQUENCE [LARGE SCALE GENOMIC DNA]</scope>
    <source>
        <strain evidence="2">fig4</strain>
    </source>
</reference>
<dbReference type="PROSITE" id="PS51208">
    <property type="entry name" value="AUTOTRANSPORTER"/>
    <property type="match status" value="1"/>
</dbReference>
<keyword evidence="2" id="KW-1185">Reference proteome</keyword>
<dbReference type="InterPro" id="IPR025883">
    <property type="entry name" value="Cadherin-like_domain"/>
</dbReference>
<organism evidence="1 2">
    <name type="scientific">Paradevosia tibetensis</name>
    <dbReference type="NCBI Taxonomy" id="1447062"/>
    <lineage>
        <taxon>Bacteria</taxon>
        <taxon>Pseudomonadati</taxon>
        <taxon>Pseudomonadota</taxon>
        <taxon>Alphaproteobacteria</taxon>
        <taxon>Hyphomicrobiales</taxon>
        <taxon>Devosiaceae</taxon>
        <taxon>Paradevosia</taxon>
    </lineage>
</organism>
<dbReference type="KEGG" id="yti:FNA67_02455"/>
<dbReference type="EMBL" id="CP041690">
    <property type="protein sequence ID" value="QEE19103.1"/>
    <property type="molecule type" value="Genomic_DNA"/>
</dbReference>
<protein>
    <submittedName>
        <fullName evidence="1">Autotransporter domain-containing protein</fullName>
    </submittedName>
</protein>
<dbReference type="OrthoDB" id="5720638at2"/>
<dbReference type="Pfam" id="PF12733">
    <property type="entry name" value="Cadherin-like"/>
    <property type="match status" value="2"/>
</dbReference>
<evidence type="ECO:0000313" key="2">
    <source>
        <dbReference type="Proteomes" id="UP000321062"/>
    </source>
</evidence>
<accession>A0A5B9DJ40</accession>
<evidence type="ECO:0000313" key="1">
    <source>
        <dbReference type="EMBL" id="QEE19103.1"/>
    </source>
</evidence>
<gene>
    <name evidence="1" type="ORF">FNA67_02455</name>
</gene>
<dbReference type="SMART" id="SM00869">
    <property type="entry name" value="Autotransporter"/>
    <property type="match status" value="1"/>
</dbReference>
<dbReference type="InterPro" id="IPR036709">
    <property type="entry name" value="Autotransporte_beta_dom_sf"/>
</dbReference>